<reference evidence="2 3" key="1">
    <citation type="submission" date="2021-07" db="EMBL/GenBank/DDBJ databases">
        <authorList>
            <person name="Palmer J.M."/>
        </authorList>
    </citation>
    <scope>NUCLEOTIDE SEQUENCE [LARGE SCALE GENOMIC DNA]</scope>
    <source>
        <strain evidence="2 3">AT_MEX2019</strain>
        <tissue evidence="2">Muscle</tissue>
    </source>
</reference>
<gene>
    <name evidence="2" type="ORF">ATANTOWER_024797</name>
</gene>
<proteinExistence type="predicted"/>
<evidence type="ECO:0000313" key="3">
    <source>
        <dbReference type="Proteomes" id="UP001345963"/>
    </source>
</evidence>
<organism evidence="2 3">
    <name type="scientific">Ataeniobius toweri</name>
    <dbReference type="NCBI Taxonomy" id="208326"/>
    <lineage>
        <taxon>Eukaryota</taxon>
        <taxon>Metazoa</taxon>
        <taxon>Chordata</taxon>
        <taxon>Craniata</taxon>
        <taxon>Vertebrata</taxon>
        <taxon>Euteleostomi</taxon>
        <taxon>Actinopterygii</taxon>
        <taxon>Neopterygii</taxon>
        <taxon>Teleostei</taxon>
        <taxon>Neoteleostei</taxon>
        <taxon>Acanthomorphata</taxon>
        <taxon>Ovalentaria</taxon>
        <taxon>Atherinomorphae</taxon>
        <taxon>Cyprinodontiformes</taxon>
        <taxon>Goodeidae</taxon>
        <taxon>Ataeniobius</taxon>
    </lineage>
</organism>
<protein>
    <submittedName>
        <fullName evidence="2">Uncharacterized protein</fullName>
    </submittedName>
</protein>
<comment type="caution">
    <text evidence="2">The sequence shown here is derived from an EMBL/GenBank/DDBJ whole genome shotgun (WGS) entry which is preliminary data.</text>
</comment>
<accession>A0ABU7B269</accession>
<evidence type="ECO:0000256" key="1">
    <source>
        <dbReference type="SAM" id="Phobius"/>
    </source>
</evidence>
<keyword evidence="1" id="KW-1133">Transmembrane helix</keyword>
<sequence length="194" mass="21551">MRRKASERVPCSDTLYWCVCVCVCVFTPINGLKLLFQMSKAESETAFNYGSEFSGTLNQSGAQNAPLRPAVVKHLRQSFHMFPKESCLTFLLKSSDTKLPGPADQDQSDSAALNRTRTAFLIRSDLQEPAELQVPLRLCFRVNRLPPTPTPPSCRCDIITTQLEKNGSSEAGSGFSFQKDSVWILVVCVLFLLP</sequence>
<dbReference type="Proteomes" id="UP001345963">
    <property type="component" value="Unassembled WGS sequence"/>
</dbReference>
<feature type="transmembrane region" description="Helical" evidence="1">
    <location>
        <begin position="14"/>
        <end position="36"/>
    </location>
</feature>
<evidence type="ECO:0000313" key="2">
    <source>
        <dbReference type="EMBL" id="MED6243669.1"/>
    </source>
</evidence>
<keyword evidence="1" id="KW-0812">Transmembrane</keyword>
<dbReference type="EMBL" id="JAHUTI010035161">
    <property type="protein sequence ID" value="MED6243669.1"/>
    <property type="molecule type" value="Genomic_DNA"/>
</dbReference>
<keyword evidence="3" id="KW-1185">Reference proteome</keyword>
<name>A0ABU7B269_9TELE</name>
<keyword evidence="1" id="KW-0472">Membrane</keyword>